<protein>
    <submittedName>
        <fullName evidence="4">Uncharacterized protein</fullName>
    </submittedName>
</protein>
<organism evidence="4 5">
    <name type="scientific">Candidatus Fimiplasma intestinipullorum</name>
    <dbReference type="NCBI Taxonomy" id="2840825"/>
    <lineage>
        <taxon>Bacteria</taxon>
        <taxon>Bacillati</taxon>
        <taxon>Bacillota</taxon>
        <taxon>Clostridia</taxon>
        <taxon>Eubacteriales</taxon>
        <taxon>Candidatus Fimiplasma</taxon>
    </lineage>
</organism>
<accession>A0A9D1L0F2</accession>
<feature type="transmembrane region" description="Helical" evidence="2">
    <location>
        <begin position="765"/>
        <end position="784"/>
    </location>
</feature>
<comment type="caution">
    <text evidence="4">The sequence shown here is derived from an EMBL/GenBank/DDBJ whole genome shotgun (WGS) entry which is preliminary data.</text>
</comment>
<evidence type="ECO:0000256" key="3">
    <source>
        <dbReference type="SAM" id="SignalP"/>
    </source>
</evidence>
<evidence type="ECO:0000256" key="1">
    <source>
        <dbReference type="SAM" id="MobiDB-lite"/>
    </source>
</evidence>
<sequence length="790" mass="88349">MKKWLYALMSLLLTIGALSLYPAQVHASEGYFTDGYHGYTSGNEVTYMKGDEFSLYYTGQTGRPTTTLYRLNDDGQIIQFDDQNYYSKNDPGHPTDTFKLYAIPLGNTDPNPNSDPYVIIRYVEDLSLLPDDYYHVAFSATSTDPNLPSVPGYTKGDIIHVRVSSLYVDEINQPWTVTDYPKSFLKQTNATDFEAINYGDGTVTIHIAGQYISEEISIAEIIYKSNIRFIYNEKPNGDYSVMPVNDCDYPTTGNTFGIGKQYKLTIAIVPTINGVGVGDEVDDPENIEWSVDNDNVTLDNINKTITFNKVGESLLTAKYNEFTVSTHLFIREDGIYVKAIDPNITVEPNTAFSPAFSLSAILDGNETNHYAARYILTPDMQEKYGVKYLQSIKGITFNNMGEMSFSEDFEGETITYQYVVLDTTAKIHTESCVSKMNELSQQAQYDYDSGKISRNDWLQIRFGLVNEICECAFNPAEQIEMTITQDDQTYQAKTIDGSITITGNQNETVIPDNIESVLKDLVTENNSESILAQKEVLDQTYQQVGEKKLDLSYEALLHLDKCLQIIHKDTLKTNVTGISAAEGLAIAKSDLNFNDQNILTLVVTPQTNQEEMASINEYVLHHQQKTIAIFDFSLTHQTNDQEPVNITQTAHPVRITMPIPADVTEPDHLVVIRNHEGTITELPVTIVDGQIVFETDRFSTYALVEKNAKTNPDETQSPNEQDKNDPETEIPDTKPEIDGVTPDNTTEEASLENTVAPKTADTFNALPYLLVGLVALSLAAILGIRQSQRH</sequence>
<keyword evidence="3" id="KW-0732">Signal</keyword>
<dbReference type="AlphaFoldDB" id="A0A9D1L0F2"/>
<dbReference type="EMBL" id="DVMJ01000019">
    <property type="protein sequence ID" value="HIU12986.1"/>
    <property type="molecule type" value="Genomic_DNA"/>
</dbReference>
<evidence type="ECO:0000313" key="5">
    <source>
        <dbReference type="Proteomes" id="UP000824175"/>
    </source>
</evidence>
<evidence type="ECO:0000313" key="4">
    <source>
        <dbReference type="EMBL" id="HIU12986.1"/>
    </source>
</evidence>
<feature type="region of interest" description="Disordered" evidence="1">
    <location>
        <begin position="708"/>
        <end position="753"/>
    </location>
</feature>
<reference evidence="4" key="1">
    <citation type="submission" date="2020-10" db="EMBL/GenBank/DDBJ databases">
        <authorList>
            <person name="Gilroy R."/>
        </authorList>
    </citation>
    <scope>NUCLEOTIDE SEQUENCE</scope>
    <source>
        <strain evidence="4">CHK195-11698</strain>
    </source>
</reference>
<feature type="compositionally biased region" description="Basic and acidic residues" evidence="1">
    <location>
        <begin position="720"/>
        <end position="737"/>
    </location>
</feature>
<proteinExistence type="predicted"/>
<evidence type="ECO:0000256" key="2">
    <source>
        <dbReference type="SAM" id="Phobius"/>
    </source>
</evidence>
<gene>
    <name evidence="4" type="ORF">IAD15_02835</name>
</gene>
<keyword evidence="2" id="KW-1133">Transmembrane helix</keyword>
<dbReference type="Proteomes" id="UP000824175">
    <property type="component" value="Unassembled WGS sequence"/>
</dbReference>
<name>A0A9D1L0F2_9FIRM</name>
<reference evidence="4" key="2">
    <citation type="journal article" date="2021" name="PeerJ">
        <title>Extensive microbial diversity within the chicken gut microbiome revealed by metagenomics and culture.</title>
        <authorList>
            <person name="Gilroy R."/>
            <person name="Ravi A."/>
            <person name="Getino M."/>
            <person name="Pursley I."/>
            <person name="Horton D.L."/>
            <person name="Alikhan N.F."/>
            <person name="Baker D."/>
            <person name="Gharbi K."/>
            <person name="Hall N."/>
            <person name="Watson M."/>
            <person name="Adriaenssens E.M."/>
            <person name="Foster-Nyarko E."/>
            <person name="Jarju S."/>
            <person name="Secka A."/>
            <person name="Antonio M."/>
            <person name="Oren A."/>
            <person name="Chaudhuri R.R."/>
            <person name="La Ragione R."/>
            <person name="Hildebrand F."/>
            <person name="Pallen M.J."/>
        </authorList>
    </citation>
    <scope>NUCLEOTIDE SEQUENCE</scope>
    <source>
        <strain evidence="4">CHK195-11698</strain>
    </source>
</reference>
<feature type="signal peptide" evidence="3">
    <location>
        <begin position="1"/>
        <end position="27"/>
    </location>
</feature>
<feature type="chain" id="PRO_5039263579" evidence="3">
    <location>
        <begin position="28"/>
        <end position="790"/>
    </location>
</feature>
<keyword evidence="2" id="KW-0472">Membrane</keyword>
<keyword evidence="2" id="KW-0812">Transmembrane</keyword>